<keyword evidence="2" id="KW-1185">Reference proteome</keyword>
<accession>M7AN43</accession>
<dbReference type="AlphaFoldDB" id="M7AN43"/>
<evidence type="ECO:0000313" key="1">
    <source>
        <dbReference type="EMBL" id="EMP25934.1"/>
    </source>
</evidence>
<sequence>MELCLFTPVEDLAYYMMEKTTLKLPPDNGSTVMPVIQIKFSAPSDQPQCKLVVEFCREVCTTRVLSEGTVVPYSTLKGHDARDQLPYTTGAAQHSEAKQYTSWFFMDALLADLPMLRMSPN</sequence>
<gene>
    <name evidence="1" type="ORF">UY3_16931</name>
</gene>
<proteinExistence type="predicted"/>
<reference evidence="2" key="1">
    <citation type="journal article" date="2013" name="Nat. Genet.">
        <title>The draft genomes of soft-shell turtle and green sea turtle yield insights into the development and evolution of the turtle-specific body plan.</title>
        <authorList>
            <person name="Wang Z."/>
            <person name="Pascual-Anaya J."/>
            <person name="Zadissa A."/>
            <person name="Li W."/>
            <person name="Niimura Y."/>
            <person name="Huang Z."/>
            <person name="Li C."/>
            <person name="White S."/>
            <person name="Xiong Z."/>
            <person name="Fang D."/>
            <person name="Wang B."/>
            <person name="Ming Y."/>
            <person name="Chen Y."/>
            <person name="Zheng Y."/>
            <person name="Kuraku S."/>
            <person name="Pignatelli M."/>
            <person name="Herrero J."/>
            <person name="Beal K."/>
            <person name="Nozawa M."/>
            <person name="Li Q."/>
            <person name="Wang J."/>
            <person name="Zhang H."/>
            <person name="Yu L."/>
            <person name="Shigenobu S."/>
            <person name="Wang J."/>
            <person name="Liu J."/>
            <person name="Flicek P."/>
            <person name="Searle S."/>
            <person name="Wang J."/>
            <person name="Kuratani S."/>
            <person name="Yin Y."/>
            <person name="Aken B."/>
            <person name="Zhang G."/>
            <person name="Irie N."/>
        </authorList>
    </citation>
    <scope>NUCLEOTIDE SEQUENCE [LARGE SCALE GENOMIC DNA]</scope>
</reference>
<organism evidence="1 2">
    <name type="scientific">Chelonia mydas</name>
    <name type="common">Green sea-turtle</name>
    <name type="synonym">Chelonia agassizi</name>
    <dbReference type="NCBI Taxonomy" id="8469"/>
    <lineage>
        <taxon>Eukaryota</taxon>
        <taxon>Metazoa</taxon>
        <taxon>Chordata</taxon>
        <taxon>Craniata</taxon>
        <taxon>Vertebrata</taxon>
        <taxon>Euteleostomi</taxon>
        <taxon>Archelosauria</taxon>
        <taxon>Testudinata</taxon>
        <taxon>Testudines</taxon>
        <taxon>Cryptodira</taxon>
        <taxon>Durocryptodira</taxon>
        <taxon>Americhelydia</taxon>
        <taxon>Chelonioidea</taxon>
        <taxon>Cheloniidae</taxon>
        <taxon>Chelonia</taxon>
    </lineage>
</organism>
<dbReference type="Proteomes" id="UP000031443">
    <property type="component" value="Unassembled WGS sequence"/>
</dbReference>
<dbReference type="EMBL" id="KB585326">
    <property type="protein sequence ID" value="EMP25934.1"/>
    <property type="molecule type" value="Genomic_DNA"/>
</dbReference>
<protein>
    <submittedName>
        <fullName evidence="1">Uncharacterized protein</fullName>
    </submittedName>
</protein>
<name>M7AN43_CHEMY</name>
<evidence type="ECO:0000313" key="2">
    <source>
        <dbReference type="Proteomes" id="UP000031443"/>
    </source>
</evidence>